<keyword evidence="1" id="KW-0472">Membrane</keyword>
<name>A0A517MTB5_9BACT</name>
<keyword evidence="4" id="KW-1185">Reference proteome</keyword>
<dbReference type="AlphaFoldDB" id="A0A517MTB5"/>
<evidence type="ECO:0000313" key="4">
    <source>
        <dbReference type="Proteomes" id="UP000319852"/>
    </source>
</evidence>
<organism evidence="3 4">
    <name type="scientific">Adhaeretor mobilis</name>
    <dbReference type="NCBI Taxonomy" id="1930276"/>
    <lineage>
        <taxon>Bacteria</taxon>
        <taxon>Pseudomonadati</taxon>
        <taxon>Planctomycetota</taxon>
        <taxon>Planctomycetia</taxon>
        <taxon>Pirellulales</taxon>
        <taxon>Lacipirellulaceae</taxon>
        <taxon>Adhaeretor</taxon>
    </lineage>
</organism>
<evidence type="ECO:0000259" key="2">
    <source>
        <dbReference type="Pfam" id="PF07811"/>
    </source>
</evidence>
<dbReference type="RefSeq" id="WP_145059063.1">
    <property type="nucleotide sequence ID" value="NZ_CP036263.1"/>
</dbReference>
<dbReference type="EMBL" id="CP036263">
    <property type="protein sequence ID" value="QDS98131.1"/>
    <property type="molecule type" value="Genomic_DNA"/>
</dbReference>
<protein>
    <submittedName>
        <fullName evidence="3">TadE-like protein</fullName>
    </submittedName>
</protein>
<evidence type="ECO:0000256" key="1">
    <source>
        <dbReference type="SAM" id="Phobius"/>
    </source>
</evidence>
<dbReference type="KEGG" id="amob:HG15A2_14030"/>
<dbReference type="OrthoDB" id="276644at2"/>
<feature type="transmembrane region" description="Helical" evidence="1">
    <location>
        <begin position="29"/>
        <end position="52"/>
    </location>
</feature>
<gene>
    <name evidence="3" type="ORF">HG15A2_14030</name>
</gene>
<accession>A0A517MTB5</accession>
<evidence type="ECO:0000313" key="3">
    <source>
        <dbReference type="EMBL" id="QDS98131.1"/>
    </source>
</evidence>
<dbReference type="Pfam" id="PF07811">
    <property type="entry name" value="TadE"/>
    <property type="match status" value="1"/>
</dbReference>
<dbReference type="InterPro" id="IPR012495">
    <property type="entry name" value="TadE-like_dom"/>
</dbReference>
<reference evidence="3 4" key="1">
    <citation type="submission" date="2019-02" db="EMBL/GenBank/DDBJ databases">
        <title>Deep-cultivation of Planctomycetes and their phenomic and genomic characterization uncovers novel biology.</title>
        <authorList>
            <person name="Wiegand S."/>
            <person name="Jogler M."/>
            <person name="Boedeker C."/>
            <person name="Pinto D."/>
            <person name="Vollmers J."/>
            <person name="Rivas-Marin E."/>
            <person name="Kohn T."/>
            <person name="Peeters S.H."/>
            <person name="Heuer A."/>
            <person name="Rast P."/>
            <person name="Oberbeckmann S."/>
            <person name="Bunk B."/>
            <person name="Jeske O."/>
            <person name="Meyerdierks A."/>
            <person name="Storesund J.E."/>
            <person name="Kallscheuer N."/>
            <person name="Luecker S."/>
            <person name="Lage O.M."/>
            <person name="Pohl T."/>
            <person name="Merkel B.J."/>
            <person name="Hornburger P."/>
            <person name="Mueller R.-W."/>
            <person name="Bruemmer F."/>
            <person name="Labrenz M."/>
            <person name="Spormann A.M."/>
            <person name="Op den Camp H."/>
            <person name="Overmann J."/>
            <person name="Amann R."/>
            <person name="Jetten M.S.M."/>
            <person name="Mascher T."/>
            <person name="Medema M.H."/>
            <person name="Devos D.P."/>
            <person name="Kaster A.-K."/>
            <person name="Ovreas L."/>
            <person name="Rohde M."/>
            <person name="Galperin M.Y."/>
            <person name="Jogler C."/>
        </authorList>
    </citation>
    <scope>NUCLEOTIDE SEQUENCE [LARGE SCALE GENOMIC DNA]</scope>
    <source>
        <strain evidence="3 4">HG15A2</strain>
    </source>
</reference>
<dbReference type="Proteomes" id="UP000319852">
    <property type="component" value="Chromosome"/>
</dbReference>
<keyword evidence="1" id="KW-0812">Transmembrane</keyword>
<keyword evidence="1" id="KW-1133">Transmembrane helix</keyword>
<feature type="domain" description="TadE-like" evidence="2">
    <location>
        <begin position="23"/>
        <end position="63"/>
    </location>
</feature>
<proteinExistence type="predicted"/>
<sequence length="145" mass="15084">MVTSREKRTRRAAITHPATTRRGAAATELAVCLPIITLVVFGSIQACGLVYLKHTATSAAYEATLELAKPNASNASVLARATQVLAAMNVTGGTVEILPENTNIAQATAGDAVSIVVTVPASPNLVVNVFFMNPDLVIARLAATR</sequence>